<dbReference type="KEGG" id="oxy:HCG48_21335"/>
<evidence type="ECO:0000313" key="2">
    <source>
        <dbReference type="Proteomes" id="UP000500857"/>
    </source>
</evidence>
<name>A0A6H1U5C5_9CYAN</name>
<sequence length="55" mass="6055">MMSIARSDNGVHWESAIAIAAREYRPESSCWRGRAIAPGEWQAVGVPRSPTNGDR</sequence>
<dbReference type="EMBL" id="CP051167">
    <property type="protein sequence ID" value="QIZ72829.1"/>
    <property type="molecule type" value="Genomic_DNA"/>
</dbReference>
<keyword evidence="2" id="KW-1185">Reference proteome</keyword>
<organism evidence="1 2">
    <name type="scientific">Oxynema aestuarii AP17</name>
    <dbReference type="NCBI Taxonomy" id="2064643"/>
    <lineage>
        <taxon>Bacteria</taxon>
        <taxon>Bacillati</taxon>
        <taxon>Cyanobacteriota</taxon>
        <taxon>Cyanophyceae</taxon>
        <taxon>Oscillatoriophycideae</taxon>
        <taxon>Oscillatoriales</taxon>
        <taxon>Oscillatoriaceae</taxon>
        <taxon>Oxynema</taxon>
        <taxon>Oxynema aestuarii</taxon>
    </lineage>
</organism>
<dbReference type="Proteomes" id="UP000500857">
    <property type="component" value="Chromosome"/>
</dbReference>
<reference evidence="1 2" key="1">
    <citation type="submission" date="2020-04" db="EMBL/GenBank/DDBJ databases">
        <authorList>
            <person name="Basu S."/>
            <person name="Maruthanayagam V."/>
            <person name="Chakraborty S."/>
            <person name="Pramanik A."/>
            <person name="Mukherjee J."/>
            <person name="Brink B."/>
        </authorList>
    </citation>
    <scope>NUCLEOTIDE SEQUENCE [LARGE SCALE GENOMIC DNA]</scope>
    <source>
        <strain evidence="1 2">AP17</strain>
    </source>
</reference>
<dbReference type="AlphaFoldDB" id="A0A6H1U5C5"/>
<gene>
    <name evidence="1" type="ORF">HCG48_21335</name>
</gene>
<proteinExistence type="predicted"/>
<accession>A0A6H1U5C5</accession>
<protein>
    <submittedName>
        <fullName evidence="1">Uncharacterized protein</fullName>
    </submittedName>
</protein>
<evidence type="ECO:0000313" key="1">
    <source>
        <dbReference type="EMBL" id="QIZ72829.1"/>
    </source>
</evidence>